<dbReference type="EMBL" id="LT629772">
    <property type="protein sequence ID" value="SDS19141.1"/>
    <property type="molecule type" value="Genomic_DNA"/>
</dbReference>
<name>A0A1H1Q6L0_9ACTN</name>
<feature type="region of interest" description="Disordered" evidence="1">
    <location>
        <begin position="65"/>
        <end position="90"/>
    </location>
</feature>
<gene>
    <name evidence="2" type="ORF">SAMN04489812_1160</name>
</gene>
<protein>
    <submittedName>
        <fullName evidence="2">Uncharacterized protein</fullName>
    </submittedName>
</protein>
<reference evidence="2 3" key="1">
    <citation type="submission" date="2016-10" db="EMBL/GenBank/DDBJ databases">
        <authorList>
            <person name="de Groot N.N."/>
        </authorList>
    </citation>
    <scope>NUCLEOTIDE SEQUENCE [LARGE SCALE GENOMIC DNA]</scope>
    <source>
        <strain evidence="2 3">DSM 21800</strain>
    </source>
</reference>
<dbReference type="STRING" id="630515.SAMN04489812_1160"/>
<dbReference type="Proteomes" id="UP000199103">
    <property type="component" value="Chromosome I"/>
</dbReference>
<accession>A0A1H1Q6L0</accession>
<dbReference type="AlphaFoldDB" id="A0A1H1Q6L0"/>
<keyword evidence="3" id="KW-1185">Reference proteome</keyword>
<proteinExistence type="predicted"/>
<evidence type="ECO:0000313" key="3">
    <source>
        <dbReference type="Proteomes" id="UP000199103"/>
    </source>
</evidence>
<sequence>MRANVAGMGTEQVSFLAGKDPLGDNVWIPASVEDREERDDGEWLYVLPAFSDSEDSATWVKASEVRPITNRAAEPDSDPPSSPPRLRVVR</sequence>
<evidence type="ECO:0000256" key="1">
    <source>
        <dbReference type="SAM" id="MobiDB-lite"/>
    </source>
</evidence>
<evidence type="ECO:0000313" key="2">
    <source>
        <dbReference type="EMBL" id="SDS19141.1"/>
    </source>
</evidence>
<organism evidence="2 3">
    <name type="scientific">Microlunatus soli</name>
    <dbReference type="NCBI Taxonomy" id="630515"/>
    <lineage>
        <taxon>Bacteria</taxon>
        <taxon>Bacillati</taxon>
        <taxon>Actinomycetota</taxon>
        <taxon>Actinomycetes</taxon>
        <taxon>Propionibacteriales</taxon>
        <taxon>Propionibacteriaceae</taxon>
        <taxon>Microlunatus</taxon>
    </lineage>
</organism>